<organism evidence="1 2">
    <name type="scientific">Serratia marcescens</name>
    <dbReference type="NCBI Taxonomy" id="615"/>
    <lineage>
        <taxon>Bacteria</taxon>
        <taxon>Pseudomonadati</taxon>
        <taxon>Pseudomonadota</taxon>
        <taxon>Gammaproteobacteria</taxon>
        <taxon>Enterobacterales</taxon>
        <taxon>Yersiniaceae</taxon>
        <taxon>Serratia</taxon>
    </lineage>
</organism>
<reference evidence="1 2" key="1">
    <citation type="submission" date="2023-11" db="EMBL/GenBank/DDBJ databases">
        <title>Detection of rare carbapenemases in Enterobacterales - comparison of two colorimetric and two CIM-based carbapenemase assays.</title>
        <authorList>
            <person name="Schaffarczyk L."/>
            <person name="Noster J."/>
            <person name="Stelzer Y."/>
            <person name="Sattler J."/>
            <person name="Gatermann S."/>
            <person name="Hamprecht A."/>
        </authorList>
    </citation>
    <scope>NUCLEOTIDE SEQUENCE [LARGE SCALE GENOMIC DNA]</scope>
    <source>
        <strain evidence="1 2">CIM-Carb-136</strain>
    </source>
</reference>
<evidence type="ECO:0008006" key="3">
    <source>
        <dbReference type="Google" id="ProtNLM"/>
    </source>
</evidence>
<dbReference type="Proteomes" id="UP001275057">
    <property type="component" value="Unassembled WGS sequence"/>
</dbReference>
<dbReference type="RefSeq" id="WP_319857779.1">
    <property type="nucleotide sequence ID" value="NZ_JAXABG010000021.1"/>
</dbReference>
<evidence type="ECO:0000313" key="1">
    <source>
        <dbReference type="EMBL" id="MDX7085238.1"/>
    </source>
</evidence>
<dbReference type="AlphaFoldDB" id="A0ABD5IPN6"/>
<proteinExistence type="predicted"/>
<evidence type="ECO:0000313" key="2">
    <source>
        <dbReference type="Proteomes" id="UP001275057"/>
    </source>
</evidence>
<sequence length="115" mass="12635">MSKVTFVVEYEDGKEPMVGAATQVHGGNLVSVAWRDAVNEPLNLALDTLPPLNTTVLLFDANGEGWLLGWRSPWHLMGGGETGAWQWSFQIDGLNHEDVNITHWLAIPGEPKEDA</sequence>
<name>A0ABD5IPN6_SERMA</name>
<dbReference type="EMBL" id="JAXABG010000021">
    <property type="protein sequence ID" value="MDX7085238.1"/>
    <property type="molecule type" value="Genomic_DNA"/>
</dbReference>
<protein>
    <recommendedName>
        <fullName evidence="3">DUF551 domain-containing protein</fullName>
    </recommendedName>
</protein>
<gene>
    <name evidence="1" type="ORF">SJ435_22885</name>
</gene>
<accession>A0ABD5IPN6</accession>
<comment type="caution">
    <text evidence="1">The sequence shown here is derived from an EMBL/GenBank/DDBJ whole genome shotgun (WGS) entry which is preliminary data.</text>
</comment>